<keyword evidence="2" id="KW-1185">Reference proteome</keyword>
<proteinExistence type="predicted"/>
<dbReference type="EMBL" id="JACEGQ020000002">
    <property type="protein sequence ID" value="KAH8517881.1"/>
    <property type="molecule type" value="Genomic_DNA"/>
</dbReference>
<feature type="non-terminal residue" evidence="1">
    <location>
        <position position="1"/>
    </location>
</feature>
<evidence type="ECO:0000313" key="2">
    <source>
        <dbReference type="Proteomes" id="UP000807159"/>
    </source>
</evidence>
<protein>
    <submittedName>
        <fullName evidence="1">Uncharacterized protein</fullName>
    </submittedName>
</protein>
<sequence>HMLVHDKEGKDYMLRWGNCWSTTRMLVGGGAEVVACGSLVTFCDNVKVVDFRLEGERLSVLL</sequence>
<gene>
    <name evidence="1" type="ORF">H0E87_005700</name>
</gene>
<accession>A0A8T2ZKQ1</accession>
<evidence type="ECO:0000313" key="1">
    <source>
        <dbReference type="EMBL" id="KAH8517881.1"/>
    </source>
</evidence>
<comment type="caution">
    <text evidence="1">The sequence shown here is derived from an EMBL/GenBank/DDBJ whole genome shotgun (WGS) entry which is preliminary data.</text>
</comment>
<dbReference type="Proteomes" id="UP000807159">
    <property type="component" value="Chromosome 2"/>
</dbReference>
<reference evidence="1" key="1">
    <citation type="journal article" date="2021" name="J. Hered.">
        <title>Genome Assembly of Salicaceae Populus deltoides (Eastern Cottonwood) I-69 Based on Nanopore Sequencing and Hi-C Technologies.</title>
        <authorList>
            <person name="Bai S."/>
            <person name="Wu H."/>
            <person name="Zhang J."/>
            <person name="Pan Z."/>
            <person name="Zhao W."/>
            <person name="Li Z."/>
            <person name="Tong C."/>
        </authorList>
    </citation>
    <scope>NUCLEOTIDE SEQUENCE</scope>
    <source>
        <tissue evidence="1">Leaf</tissue>
    </source>
</reference>
<name>A0A8T2ZKQ1_POPDE</name>
<organism evidence="1 2">
    <name type="scientific">Populus deltoides</name>
    <name type="common">Eastern poplar</name>
    <name type="synonym">Eastern cottonwood</name>
    <dbReference type="NCBI Taxonomy" id="3696"/>
    <lineage>
        <taxon>Eukaryota</taxon>
        <taxon>Viridiplantae</taxon>
        <taxon>Streptophyta</taxon>
        <taxon>Embryophyta</taxon>
        <taxon>Tracheophyta</taxon>
        <taxon>Spermatophyta</taxon>
        <taxon>Magnoliopsida</taxon>
        <taxon>eudicotyledons</taxon>
        <taxon>Gunneridae</taxon>
        <taxon>Pentapetalae</taxon>
        <taxon>rosids</taxon>
        <taxon>fabids</taxon>
        <taxon>Malpighiales</taxon>
        <taxon>Salicaceae</taxon>
        <taxon>Saliceae</taxon>
        <taxon>Populus</taxon>
    </lineage>
</organism>
<dbReference type="AlphaFoldDB" id="A0A8T2ZKQ1"/>
<feature type="non-terminal residue" evidence="1">
    <location>
        <position position="62"/>
    </location>
</feature>